<name>A0A9D4Y4C4_PEA</name>
<dbReference type="GO" id="GO:0005828">
    <property type="term" value="C:kinetochore microtubule"/>
    <property type="evidence" value="ECO:0007669"/>
    <property type="project" value="TreeGrafter"/>
</dbReference>
<keyword evidence="1" id="KW-0853">WD repeat</keyword>
<sequence>MSLLAAFGGDTVKIFDASDKLFDSSVKPGDPCTFSFTPSPGFQVNSAKWNHSNMVAASAGDDNRISFGRKNGHIMGTIPVDNVDNIEESILAVNFSNKASRYMCSRGSDQVVKIWDLQRKRDIKKFKGHTNTVTGVMYNCKDEHLAPTAGISFSPSNDKIIADDSLIVMYPICRNLTSLNWSYALSRPKFDKSHAFDAAVSALAVFGVAGELGMKMAKGPASLRMNLIDALYGLDEATLQSHVKWILTLNNVLAPSVAICSSGIRGFSSANPLAFLNFPMLPSTQWRLMSLSQHSRVCLHESECRLEVVRLEQLLESICRHGAGLFLSNVEAEVKCIVLQGKLIELETAITSLKQSK</sequence>
<accession>A0A9D4Y4C4</accession>
<dbReference type="EMBL" id="JAMSHJ010000002">
    <property type="protein sequence ID" value="KAI5432746.1"/>
    <property type="molecule type" value="Genomic_DNA"/>
</dbReference>
<dbReference type="InterPro" id="IPR044621">
    <property type="entry name" value="NEDD1"/>
</dbReference>
<gene>
    <name evidence="2" type="ORF">KIW84_020158</name>
</gene>
<dbReference type="InterPro" id="IPR036322">
    <property type="entry name" value="WD40_repeat_dom_sf"/>
</dbReference>
<dbReference type="Gene3D" id="3.40.1190.20">
    <property type="match status" value="1"/>
</dbReference>
<dbReference type="InterPro" id="IPR001680">
    <property type="entry name" value="WD40_rpt"/>
</dbReference>
<reference evidence="2 3" key="1">
    <citation type="journal article" date="2022" name="Nat. Genet.">
        <title>Improved pea reference genome and pan-genome highlight genomic features and evolutionary characteristics.</title>
        <authorList>
            <person name="Yang T."/>
            <person name="Liu R."/>
            <person name="Luo Y."/>
            <person name="Hu S."/>
            <person name="Wang D."/>
            <person name="Wang C."/>
            <person name="Pandey M.K."/>
            <person name="Ge S."/>
            <person name="Xu Q."/>
            <person name="Li N."/>
            <person name="Li G."/>
            <person name="Huang Y."/>
            <person name="Saxena R.K."/>
            <person name="Ji Y."/>
            <person name="Li M."/>
            <person name="Yan X."/>
            <person name="He Y."/>
            <person name="Liu Y."/>
            <person name="Wang X."/>
            <person name="Xiang C."/>
            <person name="Varshney R.K."/>
            <person name="Ding H."/>
            <person name="Gao S."/>
            <person name="Zong X."/>
        </authorList>
    </citation>
    <scope>NUCLEOTIDE SEQUENCE [LARGE SCALE GENOMIC DNA]</scope>
    <source>
        <strain evidence="2 3">cv. Zhongwan 6</strain>
    </source>
</reference>
<dbReference type="Gene3D" id="2.130.10.10">
    <property type="entry name" value="YVTN repeat-like/Quinoprotein amine dehydrogenase"/>
    <property type="match status" value="1"/>
</dbReference>
<proteinExistence type="predicted"/>
<dbReference type="InterPro" id="IPR015943">
    <property type="entry name" value="WD40/YVTN_repeat-like_dom_sf"/>
</dbReference>
<dbReference type="InterPro" id="IPR029056">
    <property type="entry name" value="Ribokinase-like"/>
</dbReference>
<evidence type="ECO:0000256" key="1">
    <source>
        <dbReference type="PROSITE-ProRule" id="PRU00221"/>
    </source>
</evidence>
<comment type="caution">
    <text evidence="2">The sequence shown here is derived from an EMBL/GenBank/DDBJ whole genome shotgun (WGS) entry which is preliminary data.</text>
</comment>
<dbReference type="GO" id="GO:0140496">
    <property type="term" value="F:gamma-tubulin complex binding"/>
    <property type="evidence" value="ECO:0007669"/>
    <property type="project" value="InterPro"/>
</dbReference>
<dbReference type="AlphaFoldDB" id="A0A9D4Y4C4"/>
<dbReference type="PANTHER" id="PTHR45096:SF1">
    <property type="entry name" value="PROTEIN NEDD1"/>
    <property type="match status" value="1"/>
</dbReference>
<dbReference type="PANTHER" id="PTHR45096">
    <property type="entry name" value="PROTEIN NEDD1"/>
    <property type="match status" value="1"/>
</dbReference>
<dbReference type="Gramene" id="Psat02G0015800-T1">
    <property type="protein sequence ID" value="KAI5432746.1"/>
    <property type="gene ID" value="KIW84_020158"/>
</dbReference>
<evidence type="ECO:0000313" key="2">
    <source>
        <dbReference type="EMBL" id="KAI5432746.1"/>
    </source>
</evidence>
<dbReference type="GO" id="GO:0032467">
    <property type="term" value="P:positive regulation of cytokinesis"/>
    <property type="evidence" value="ECO:0007669"/>
    <property type="project" value="TreeGrafter"/>
</dbReference>
<organism evidence="2 3">
    <name type="scientific">Pisum sativum</name>
    <name type="common">Garden pea</name>
    <name type="synonym">Lathyrus oleraceus</name>
    <dbReference type="NCBI Taxonomy" id="3888"/>
    <lineage>
        <taxon>Eukaryota</taxon>
        <taxon>Viridiplantae</taxon>
        <taxon>Streptophyta</taxon>
        <taxon>Embryophyta</taxon>
        <taxon>Tracheophyta</taxon>
        <taxon>Spermatophyta</taxon>
        <taxon>Magnoliopsida</taxon>
        <taxon>eudicotyledons</taxon>
        <taxon>Gunneridae</taxon>
        <taxon>Pentapetalae</taxon>
        <taxon>rosids</taxon>
        <taxon>fabids</taxon>
        <taxon>Fabales</taxon>
        <taxon>Fabaceae</taxon>
        <taxon>Papilionoideae</taxon>
        <taxon>50 kb inversion clade</taxon>
        <taxon>NPAAA clade</taxon>
        <taxon>Hologalegina</taxon>
        <taxon>IRL clade</taxon>
        <taxon>Fabeae</taxon>
        <taxon>Lathyrus</taxon>
    </lineage>
</organism>
<keyword evidence="3" id="KW-1185">Reference proteome</keyword>
<protein>
    <submittedName>
        <fullName evidence="2">Uncharacterized protein</fullName>
    </submittedName>
</protein>
<dbReference type="Proteomes" id="UP001058974">
    <property type="component" value="Chromosome 2"/>
</dbReference>
<dbReference type="GO" id="GO:2000694">
    <property type="term" value="P:regulation of phragmoplast microtubule organization"/>
    <property type="evidence" value="ECO:0007669"/>
    <property type="project" value="TreeGrafter"/>
</dbReference>
<evidence type="ECO:0000313" key="3">
    <source>
        <dbReference type="Proteomes" id="UP001058974"/>
    </source>
</evidence>
<dbReference type="GO" id="GO:0010968">
    <property type="term" value="P:regulation of microtubule nucleation"/>
    <property type="evidence" value="ECO:0007669"/>
    <property type="project" value="InterPro"/>
</dbReference>
<feature type="repeat" description="WD" evidence="1">
    <location>
        <begin position="83"/>
        <end position="125"/>
    </location>
</feature>
<dbReference type="SUPFAM" id="SSF50978">
    <property type="entry name" value="WD40 repeat-like"/>
    <property type="match status" value="1"/>
</dbReference>
<dbReference type="GO" id="GO:0000919">
    <property type="term" value="P:cell plate assembly"/>
    <property type="evidence" value="ECO:0007669"/>
    <property type="project" value="TreeGrafter"/>
</dbReference>
<dbReference type="PROSITE" id="PS50082">
    <property type="entry name" value="WD_REPEATS_2"/>
    <property type="match status" value="1"/>
</dbReference>
<dbReference type="GO" id="GO:0060236">
    <property type="term" value="P:regulation of mitotic spindle organization"/>
    <property type="evidence" value="ECO:0007669"/>
    <property type="project" value="TreeGrafter"/>
</dbReference>